<accession>A0A7S0IN63</accession>
<evidence type="ECO:0000256" key="2">
    <source>
        <dbReference type="ARBA" id="ARBA00022679"/>
    </source>
</evidence>
<dbReference type="GO" id="GO:0016740">
    <property type="term" value="F:transferase activity"/>
    <property type="evidence" value="ECO:0007669"/>
    <property type="project" value="UniProtKB-KW"/>
</dbReference>
<dbReference type="PANTHER" id="PTHR12203:SF35">
    <property type="entry name" value="PROTEIN O-GLUCOSYLTRANSFERASE 1"/>
    <property type="match status" value="1"/>
</dbReference>
<protein>
    <recommendedName>
        <fullName evidence="3">Glycosyl transferase CAP10 domain-containing protein</fullName>
    </recommendedName>
</protein>
<dbReference type="SMART" id="SM00672">
    <property type="entry name" value="CAP10"/>
    <property type="match status" value="1"/>
</dbReference>
<dbReference type="PANTHER" id="PTHR12203">
    <property type="entry name" value="KDEL LYS-ASP-GLU-LEU CONTAINING - RELATED"/>
    <property type="match status" value="1"/>
</dbReference>
<dbReference type="EMBL" id="HBEQ01014741">
    <property type="protein sequence ID" value="CAD8526309.1"/>
    <property type="molecule type" value="Transcribed_RNA"/>
</dbReference>
<evidence type="ECO:0000259" key="3">
    <source>
        <dbReference type="SMART" id="SM00672"/>
    </source>
</evidence>
<dbReference type="InterPro" id="IPR006598">
    <property type="entry name" value="CAP10"/>
</dbReference>
<comment type="similarity">
    <text evidence="1">Belongs to the glycosyltransferase 90 family.</text>
</comment>
<evidence type="ECO:0000313" key="4">
    <source>
        <dbReference type="EMBL" id="CAD8526309.1"/>
    </source>
</evidence>
<gene>
    <name evidence="4" type="ORF">MCOM1403_LOCUS11890</name>
</gene>
<feature type="domain" description="Glycosyl transferase CAP10" evidence="3">
    <location>
        <begin position="146"/>
        <end position="363"/>
    </location>
</feature>
<organism evidence="4">
    <name type="scientific">Micromonas pusilla</name>
    <name type="common">Picoplanktonic green alga</name>
    <name type="synonym">Chromulina pusilla</name>
    <dbReference type="NCBI Taxonomy" id="38833"/>
    <lineage>
        <taxon>Eukaryota</taxon>
        <taxon>Viridiplantae</taxon>
        <taxon>Chlorophyta</taxon>
        <taxon>Mamiellophyceae</taxon>
        <taxon>Mamiellales</taxon>
        <taxon>Mamiellaceae</taxon>
        <taxon>Micromonas</taxon>
    </lineage>
</organism>
<name>A0A7S0IN63_MICPS</name>
<dbReference type="Pfam" id="PF05686">
    <property type="entry name" value="Glyco_transf_90"/>
    <property type="match status" value="1"/>
</dbReference>
<dbReference type="AlphaFoldDB" id="A0A7S0IN63"/>
<proteinExistence type="inferred from homology"/>
<sequence length="416" mass="47051">MPIRLRTLHAFVTLGGFIFLVAATSFTRKLSSQSHVRRLVLPSKQNASSLASIYCERLGYDLRECRRFSLYSGGWAVQLDPHRIEKAQDELCKLWERKTKLGGRLSVDEIHIVDRADLEKCLRGENTSPSLNKAYCRDAMAFFDTGVPVKHMIALFGDRTADGSNLPLVTKARRITDVGNRTRILWPLNIERHFGPLRHVGGQDINWEAKAEKLVWRGVDTGFEGERARQIKTLRANNAGLQRLIDVAFSSHLLNPENAKYSRPWMTIGELLRNKYLLSLEGNDVASGLKWMLYSRSVVFMPPPRCETWAMESALQPYVHYIPIEHDLSNLEARVAWARSNDAKCVNISRAATSFVKLFLNYSGTTSPKKSDISLKQGLVTLFNDVMANVTQNFQLSRCAFSFNATNGLKPLLFDS</sequence>
<dbReference type="InterPro" id="IPR051091">
    <property type="entry name" value="O-Glucosyltr/Glycosyltrsf_90"/>
</dbReference>
<evidence type="ECO:0000256" key="1">
    <source>
        <dbReference type="ARBA" id="ARBA00010118"/>
    </source>
</evidence>
<reference evidence="4" key="1">
    <citation type="submission" date="2021-01" db="EMBL/GenBank/DDBJ databases">
        <authorList>
            <person name="Corre E."/>
            <person name="Pelletier E."/>
            <person name="Niang G."/>
            <person name="Scheremetjew M."/>
            <person name="Finn R."/>
            <person name="Kale V."/>
            <person name="Holt S."/>
            <person name="Cochrane G."/>
            <person name="Meng A."/>
            <person name="Brown T."/>
            <person name="Cohen L."/>
        </authorList>
    </citation>
    <scope>NUCLEOTIDE SEQUENCE</scope>
    <source>
        <strain evidence="4">CCMP1723</strain>
    </source>
</reference>
<keyword evidence="2" id="KW-0808">Transferase</keyword>